<proteinExistence type="predicted"/>
<evidence type="ECO:0000313" key="2">
    <source>
        <dbReference type="Proteomes" id="UP000037043"/>
    </source>
</evidence>
<dbReference type="RefSeq" id="WP_052220738.1">
    <property type="nucleotide sequence ID" value="NZ_LHUR01000013.1"/>
</dbReference>
<organism evidence="1 2">
    <name type="scientific">Clostridium homopropionicum DSM 5847</name>
    <dbReference type="NCBI Taxonomy" id="1121318"/>
    <lineage>
        <taxon>Bacteria</taxon>
        <taxon>Bacillati</taxon>
        <taxon>Bacillota</taxon>
        <taxon>Clostridia</taxon>
        <taxon>Eubacteriales</taxon>
        <taxon>Clostridiaceae</taxon>
        <taxon>Clostridium</taxon>
    </lineage>
</organism>
<dbReference type="AlphaFoldDB" id="A0A0L6ZC92"/>
<reference evidence="2" key="1">
    <citation type="submission" date="2015-08" db="EMBL/GenBank/DDBJ databases">
        <title>Genome sequence of the strict anaerobe Clostridium homopropionicum LuHBu1 (DSM 5847T).</title>
        <authorList>
            <person name="Poehlein A."/>
            <person name="Beck M."/>
            <person name="Schiel-Bengelsdorf B."/>
            <person name="Bengelsdorf F.R."/>
            <person name="Daniel R."/>
            <person name="Duerre P."/>
        </authorList>
    </citation>
    <scope>NUCLEOTIDE SEQUENCE [LARGE SCALE GENOMIC DNA]</scope>
    <source>
        <strain evidence="2">DSM 5847</strain>
    </source>
</reference>
<gene>
    <name evidence="1" type="ORF">CLHOM_11600</name>
</gene>
<evidence type="ECO:0000313" key="1">
    <source>
        <dbReference type="EMBL" id="KOA20572.1"/>
    </source>
</evidence>
<comment type="caution">
    <text evidence="1">The sequence shown here is derived from an EMBL/GenBank/DDBJ whole genome shotgun (WGS) entry which is preliminary data.</text>
</comment>
<sequence>MYSLLRRANRLINLLDPVDGISIIVFAVTQEDKPVEQELPKEWANLEYEPFIPDELPKELKNAATLGELQKLCKKAGYGLDILPVKSLGDIWEDENI</sequence>
<accession>A0A0L6ZC92</accession>
<dbReference type="PATRIC" id="fig|1121318.3.peg.1169"/>
<protein>
    <submittedName>
        <fullName evidence="1">Uncharacterized protein</fullName>
    </submittedName>
</protein>
<name>A0A0L6ZC92_9CLOT</name>
<keyword evidence="2" id="KW-1185">Reference proteome</keyword>
<dbReference type="EMBL" id="LHUR01000013">
    <property type="protein sequence ID" value="KOA20572.1"/>
    <property type="molecule type" value="Genomic_DNA"/>
</dbReference>
<dbReference type="STRING" id="36844.SAMN04488501_108165"/>
<dbReference type="Proteomes" id="UP000037043">
    <property type="component" value="Unassembled WGS sequence"/>
</dbReference>